<feature type="chain" id="PRO_5045888752" evidence="8">
    <location>
        <begin position="30"/>
        <end position="420"/>
    </location>
</feature>
<keyword evidence="11" id="KW-1185">Reference proteome</keyword>
<evidence type="ECO:0000256" key="4">
    <source>
        <dbReference type="ARBA" id="ARBA00022825"/>
    </source>
</evidence>
<keyword evidence="7" id="KW-0812">Transmembrane</keyword>
<evidence type="ECO:0000256" key="5">
    <source>
        <dbReference type="PROSITE-ProRule" id="PRU01240"/>
    </source>
</evidence>
<comment type="similarity">
    <text evidence="1 5">Belongs to the peptidase S8 family.</text>
</comment>
<dbReference type="InterPro" id="IPR015500">
    <property type="entry name" value="Peptidase_S8_subtilisin-rel"/>
</dbReference>
<evidence type="ECO:0000313" key="10">
    <source>
        <dbReference type="EMBL" id="MFC4905818.1"/>
    </source>
</evidence>
<gene>
    <name evidence="10" type="ORF">ACFPCY_00665</name>
</gene>
<evidence type="ECO:0000256" key="3">
    <source>
        <dbReference type="ARBA" id="ARBA00022801"/>
    </source>
</evidence>
<feature type="signal peptide" evidence="8">
    <location>
        <begin position="1"/>
        <end position="29"/>
    </location>
</feature>
<keyword evidence="7" id="KW-1133">Transmembrane helix</keyword>
<dbReference type="Gene3D" id="3.40.50.200">
    <property type="entry name" value="Peptidase S8/S53 domain"/>
    <property type="match status" value="1"/>
</dbReference>
<keyword evidence="2 5" id="KW-0645">Protease</keyword>
<sequence length="420" mass="42237">MRELAKRAGALAAAMALAWPFLGTGVAHADPVRDAQEASLDAMDVPSAWKITRGAGVTVGLVDSGVQTGQPELAGQVTAGPDMLADLDRGTTPARLHGTSMSMLIAGKGRGSGGSDGVIGVAPQSKILAVRAIAEPEDASYRIYKTTSKGDGATARAIRYVVDHGVDVINLSIGREDEQPDERDAIGYAVSKGVVVVAAVGNSGDKPSGFDGKGYAPYNYPASYPGVIAVAATNSKHVRAGFSNRNFSVLVAAPGVALPGIGPEHGAYYLTDGTSDSTALVSGIAALIRAKHPKLAPALVAQALVASTPSGGAAYDPSLGHGEVNAVKALNAADKLAAIPKGANSRPGGSRFGPGGDPGPVTVIPRPTWAKVVIAIVVIGGVAGAVAAAAIAVTLARRHPPTDAPPPAAAPPLWSTPPRQ</sequence>
<dbReference type="RefSeq" id="WP_378251558.1">
    <property type="nucleotide sequence ID" value="NZ_JBHSIT010000001.1"/>
</dbReference>
<keyword evidence="8" id="KW-0732">Signal</keyword>
<feature type="transmembrane region" description="Helical" evidence="7">
    <location>
        <begin position="372"/>
        <end position="396"/>
    </location>
</feature>
<proteinExistence type="inferred from homology"/>
<name>A0ABV9TQU7_9ACTN</name>
<dbReference type="InterPro" id="IPR050131">
    <property type="entry name" value="Peptidase_S8_subtilisin-like"/>
</dbReference>
<evidence type="ECO:0000256" key="2">
    <source>
        <dbReference type="ARBA" id="ARBA00022670"/>
    </source>
</evidence>
<dbReference type="Proteomes" id="UP001595872">
    <property type="component" value="Unassembled WGS sequence"/>
</dbReference>
<feature type="active site" description="Charge relay system" evidence="5">
    <location>
        <position position="275"/>
    </location>
</feature>
<dbReference type="PROSITE" id="PS51892">
    <property type="entry name" value="SUBTILASE"/>
    <property type="match status" value="1"/>
</dbReference>
<feature type="region of interest" description="Disordered" evidence="6">
    <location>
        <begin position="340"/>
        <end position="360"/>
    </location>
</feature>
<dbReference type="Pfam" id="PF00082">
    <property type="entry name" value="Peptidase_S8"/>
    <property type="match status" value="1"/>
</dbReference>
<feature type="active site" description="Charge relay system" evidence="5">
    <location>
        <position position="97"/>
    </location>
</feature>
<protein>
    <submittedName>
        <fullName evidence="10">S8 family serine peptidase</fullName>
    </submittedName>
</protein>
<feature type="compositionally biased region" description="Low complexity" evidence="6">
    <location>
        <begin position="411"/>
        <end position="420"/>
    </location>
</feature>
<evidence type="ECO:0000256" key="7">
    <source>
        <dbReference type="SAM" id="Phobius"/>
    </source>
</evidence>
<evidence type="ECO:0000313" key="11">
    <source>
        <dbReference type="Proteomes" id="UP001595872"/>
    </source>
</evidence>
<dbReference type="InterPro" id="IPR000209">
    <property type="entry name" value="Peptidase_S8/S53_dom"/>
</dbReference>
<keyword evidence="3 5" id="KW-0378">Hydrolase</keyword>
<keyword evidence="4 5" id="KW-0720">Serine protease</keyword>
<evidence type="ECO:0000256" key="8">
    <source>
        <dbReference type="SAM" id="SignalP"/>
    </source>
</evidence>
<dbReference type="PRINTS" id="PR00723">
    <property type="entry name" value="SUBTILISIN"/>
</dbReference>
<reference evidence="11" key="1">
    <citation type="journal article" date="2019" name="Int. J. Syst. Evol. Microbiol.">
        <title>The Global Catalogue of Microorganisms (GCM) 10K type strain sequencing project: providing services to taxonomists for standard genome sequencing and annotation.</title>
        <authorList>
            <consortium name="The Broad Institute Genomics Platform"/>
            <consortium name="The Broad Institute Genome Sequencing Center for Infectious Disease"/>
            <person name="Wu L."/>
            <person name="Ma J."/>
        </authorList>
    </citation>
    <scope>NUCLEOTIDE SEQUENCE [LARGE SCALE GENOMIC DNA]</scope>
    <source>
        <strain evidence="11">KLKA75</strain>
    </source>
</reference>
<feature type="region of interest" description="Disordered" evidence="6">
    <location>
        <begin position="399"/>
        <end position="420"/>
    </location>
</feature>
<dbReference type="EMBL" id="JBHSIT010000001">
    <property type="protein sequence ID" value="MFC4905818.1"/>
    <property type="molecule type" value="Genomic_DNA"/>
</dbReference>
<dbReference type="InterPro" id="IPR036852">
    <property type="entry name" value="Peptidase_S8/S53_dom_sf"/>
</dbReference>
<keyword evidence="7" id="KW-0472">Membrane</keyword>
<organism evidence="10 11">
    <name type="scientific">Actinomadura gamaensis</name>
    <dbReference type="NCBI Taxonomy" id="1763541"/>
    <lineage>
        <taxon>Bacteria</taxon>
        <taxon>Bacillati</taxon>
        <taxon>Actinomycetota</taxon>
        <taxon>Actinomycetes</taxon>
        <taxon>Streptosporangiales</taxon>
        <taxon>Thermomonosporaceae</taxon>
        <taxon>Actinomadura</taxon>
    </lineage>
</organism>
<comment type="caution">
    <text evidence="10">The sequence shown here is derived from an EMBL/GenBank/DDBJ whole genome shotgun (WGS) entry which is preliminary data.</text>
</comment>
<feature type="active site" description="Charge relay system" evidence="5">
    <location>
        <position position="63"/>
    </location>
</feature>
<dbReference type="PANTHER" id="PTHR43806:SF11">
    <property type="entry name" value="CEREVISIN-RELATED"/>
    <property type="match status" value="1"/>
</dbReference>
<feature type="domain" description="Peptidase S8/S53" evidence="9">
    <location>
        <begin position="54"/>
        <end position="322"/>
    </location>
</feature>
<accession>A0ABV9TQU7</accession>
<evidence type="ECO:0000256" key="6">
    <source>
        <dbReference type="SAM" id="MobiDB-lite"/>
    </source>
</evidence>
<dbReference type="PANTHER" id="PTHR43806">
    <property type="entry name" value="PEPTIDASE S8"/>
    <property type="match status" value="1"/>
</dbReference>
<evidence type="ECO:0000256" key="1">
    <source>
        <dbReference type="ARBA" id="ARBA00011073"/>
    </source>
</evidence>
<evidence type="ECO:0000259" key="9">
    <source>
        <dbReference type="Pfam" id="PF00082"/>
    </source>
</evidence>
<dbReference type="SUPFAM" id="SSF52743">
    <property type="entry name" value="Subtilisin-like"/>
    <property type="match status" value="1"/>
</dbReference>